<evidence type="ECO:0000313" key="3">
    <source>
        <dbReference type="Proteomes" id="UP000301309"/>
    </source>
</evidence>
<accession>A0A4D4L419</accession>
<organism evidence="2 3">
    <name type="scientific">Streptomyces violaceusniger</name>
    <dbReference type="NCBI Taxonomy" id="68280"/>
    <lineage>
        <taxon>Bacteria</taxon>
        <taxon>Bacillati</taxon>
        <taxon>Actinomycetota</taxon>
        <taxon>Actinomycetes</taxon>
        <taxon>Kitasatosporales</taxon>
        <taxon>Streptomycetaceae</taxon>
        <taxon>Streptomyces</taxon>
        <taxon>Streptomyces violaceusniger group</taxon>
    </lineage>
</organism>
<feature type="region of interest" description="Disordered" evidence="1">
    <location>
        <begin position="57"/>
        <end position="77"/>
    </location>
</feature>
<dbReference type="AlphaFoldDB" id="A0A4D4L419"/>
<evidence type="ECO:0000256" key="1">
    <source>
        <dbReference type="SAM" id="MobiDB-lite"/>
    </source>
</evidence>
<proteinExistence type="predicted"/>
<protein>
    <submittedName>
        <fullName evidence="2">Uncharacterized protein</fullName>
    </submittedName>
</protein>
<name>A0A4D4L419_STRVO</name>
<dbReference type="OrthoDB" id="4244094at2"/>
<dbReference type="RefSeq" id="WP_137978009.1">
    <property type="nucleotide sequence ID" value="NZ_BAAASO010000027.1"/>
</dbReference>
<keyword evidence="3" id="KW-1185">Reference proteome</keyword>
<gene>
    <name evidence="2" type="ORF">SVIO_043430</name>
</gene>
<evidence type="ECO:0000313" key="2">
    <source>
        <dbReference type="EMBL" id="GDY53720.1"/>
    </source>
</evidence>
<dbReference type="EMBL" id="BJHW01000001">
    <property type="protein sequence ID" value="GDY53720.1"/>
    <property type="molecule type" value="Genomic_DNA"/>
</dbReference>
<reference evidence="2 3" key="1">
    <citation type="journal article" date="2020" name="Int. J. Syst. Evol. Microbiol.">
        <title>Reclassification of Streptomyces castelarensis and Streptomyces sporoclivatus as later heterotypic synonyms of Streptomyces antimycoticus.</title>
        <authorList>
            <person name="Komaki H."/>
            <person name="Tamura T."/>
        </authorList>
    </citation>
    <scope>NUCLEOTIDE SEQUENCE [LARGE SCALE GENOMIC DNA]</scope>
    <source>
        <strain evidence="2 3">NBRC 13459</strain>
    </source>
</reference>
<comment type="caution">
    <text evidence="2">The sequence shown here is derived from an EMBL/GenBank/DDBJ whole genome shotgun (WGS) entry which is preliminary data.</text>
</comment>
<sequence>MADNQPDRNERPKMTMRVYTMAHDGIVTTRRAMVTVLGGKQSDTYSLGQAWPPCQCPRHRDHNNPTASSRWLIGRWE</sequence>
<dbReference type="Proteomes" id="UP000301309">
    <property type="component" value="Unassembled WGS sequence"/>
</dbReference>